<dbReference type="Proteomes" id="UP001159363">
    <property type="component" value="Chromosome X"/>
</dbReference>
<evidence type="ECO:0000313" key="1">
    <source>
        <dbReference type="EMBL" id="KAJ8886748.1"/>
    </source>
</evidence>
<proteinExistence type="predicted"/>
<comment type="caution">
    <text evidence="1">The sequence shown here is derived from an EMBL/GenBank/DDBJ whole genome shotgun (WGS) entry which is preliminary data.</text>
</comment>
<name>A0ABQ9HSA8_9NEOP</name>
<sequence length="83" mass="9381">MASKKTCFSDQWLDLSLYPEFANWASKVPGRREQAFCKVCKKLLELGNMGKKALITHSKTELHKILQSILFGVTSLDPKVIVN</sequence>
<dbReference type="EMBL" id="JARBHB010000004">
    <property type="protein sequence ID" value="KAJ8886748.1"/>
    <property type="molecule type" value="Genomic_DNA"/>
</dbReference>
<organism evidence="1 2">
    <name type="scientific">Dryococelus australis</name>
    <dbReference type="NCBI Taxonomy" id="614101"/>
    <lineage>
        <taxon>Eukaryota</taxon>
        <taxon>Metazoa</taxon>
        <taxon>Ecdysozoa</taxon>
        <taxon>Arthropoda</taxon>
        <taxon>Hexapoda</taxon>
        <taxon>Insecta</taxon>
        <taxon>Pterygota</taxon>
        <taxon>Neoptera</taxon>
        <taxon>Polyneoptera</taxon>
        <taxon>Phasmatodea</taxon>
        <taxon>Verophasmatodea</taxon>
        <taxon>Anareolatae</taxon>
        <taxon>Phasmatidae</taxon>
        <taxon>Eurycanthinae</taxon>
        <taxon>Dryococelus</taxon>
    </lineage>
</organism>
<accession>A0ABQ9HSA8</accession>
<gene>
    <name evidence="1" type="ORF">PR048_012960</name>
</gene>
<keyword evidence="2" id="KW-1185">Reference proteome</keyword>
<evidence type="ECO:0000313" key="2">
    <source>
        <dbReference type="Proteomes" id="UP001159363"/>
    </source>
</evidence>
<protein>
    <submittedName>
        <fullName evidence="1">Uncharacterized protein</fullName>
    </submittedName>
</protein>
<reference evidence="1 2" key="1">
    <citation type="submission" date="2023-02" db="EMBL/GenBank/DDBJ databases">
        <title>LHISI_Scaffold_Assembly.</title>
        <authorList>
            <person name="Stuart O.P."/>
            <person name="Cleave R."/>
            <person name="Magrath M.J.L."/>
            <person name="Mikheyev A.S."/>
        </authorList>
    </citation>
    <scope>NUCLEOTIDE SEQUENCE [LARGE SCALE GENOMIC DNA]</scope>
    <source>
        <strain evidence="1">Daus_M_001</strain>
        <tissue evidence="1">Leg muscle</tissue>
    </source>
</reference>